<keyword evidence="1" id="KW-0175">Coiled coil</keyword>
<evidence type="ECO:0000313" key="3">
    <source>
        <dbReference type="EMBL" id="KAG2492084.1"/>
    </source>
</evidence>
<name>A0A836BYB9_9CHLO</name>
<accession>A0A836BYB9</accession>
<proteinExistence type="predicted"/>
<evidence type="ECO:0000256" key="2">
    <source>
        <dbReference type="SAM" id="MobiDB-lite"/>
    </source>
</evidence>
<organism evidence="3 4">
    <name type="scientific">Edaphochlamys debaryana</name>
    <dbReference type="NCBI Taxonomy" id="47281"/>
    <lineage>
        <taxon>Eukaryota</taxon>
        <taxon>Viridiplantae</taxon>
        <taxon>Chlorophyta</taxon>
        <taxon>core chlorophytes</taxon>
        <taxon>Chlorophyceae</taxon>
        <taxon>CS clade</taxon>
        <taxon>Chlamydomonadales</taxon>
        <taxon>Chlamydomonadales incertae sedis</taxon>
        <taxon>Edaphochlamys</taxon>
    </lineage>
</organism>
<feature type="coiled-coil region" evidence="1">
    <location>
        <begin position="93"/>
        <end position="120"/>
    </location>
</feature>
<keyword evidence="4" id="KW-1185">Reference proteome</keyword>
<dbReference type="AlphaFoldDB" id="A0A836BYB9"/>
<dbReference type="EMBL" id="JAEHOE010000047">
    <property type="protein sequence ID" value="KAG2492084.1"/>
    <property type="molecule type" value="Genomic_DNA"/>
</dbReference>
<gene>
    <name evidence="3" type="ORF">HYH03_009580</name>
</gene>
<sequence>MSEEPIDNEALAEEAVDAGPQDDQEIDEAQIDAETSALLKELEEQQEEVQRMLATQREQAAELGGMKDSLADELHQLQDDAWKLQVFAELEMLKRQLAAINNLDADLDAMEAKLEEGGDEAVDDDFEKELAAARAGTLNLLNRLSDTTAAVSALGEAAEAGDAVAVATTSSAASASAKGAAAEGEAAGEAEGEGVEDVAALQDELDAELSAMYKQLQAIKAESAMVAARKAQLELELMALIREGADELTAQLETLDVEDGEEPKDQAESESAGTPGKEAAKGVEKAEAAAAEPATA</sequence>
<evidence type="ECO:0000313" key="4">
    <source>
        <dbReference type="Proteomes" id="UP000612055"/>
    </source>
</evidence>
<dbReference type="Proteomes" id="UP000612055">
    <property type="component" value="Unassembled WGS sequence"/>
</dbReference>
<feature type="region of interest" description="Disordered" evidence="2">
    <location>
        <begin position="1"/>
        <end position="23"/>
    </location>
</feature>
<evidence type="ECO:0000256" key="1">
    <source>
        <dbReference type="SAM" id="Coils"/>
    </source>
</evidence>
<protein>
    <submittedName>
        <fullName evidence="3">Uncharacterized protein</fullName>
    </submittedName>
</protein>
<feature type="compositionally biased region" description="Basic and acidic residues" evidence="2">
    <location>
        <begin position="278"/>
        <end position="287"/>
    </location>
</feature>
<dbReference type="OrthoDB" id="549228at2759"/>
<feature type="coiled-coil region" evidence="1">
    <location>
        <begin position="28"/>
        <end position="62"/>
    </location>
</feature>
<comment type="caution">
    <text evidence="3">The sequence shown here is derived from an EMBL/GenBank/DDBJ whole genome shotgun (WGS) entry which is preliminary data.</text>
</comment>
<feature type="region of interest" description="Disordered" evidence="2">
    <location>
        <begin position="254"/>
        <end position="296"/>
    </location>
</feature>
<reference evidence="3" key="1">
    <citation type="journal article" date="2020" name="bioRxiv">
        <title>Comparative genomics of Chlamydomonas.</title>
        <authorList>
            <person name="Craig R.J."/>
            <person name="Hasan A.R."/>
            <person name="Ness R.W."/>
            <person name="Keightley P.D."/>
        </authorList>
    </citation>
    <scope>NUCLEOTIDE SEQUENCE</scope>
    <source>
        <strain evidence="3">CCAP 11/70</strain>
    </source>
</reference>